<comment type="caution">
    <text evidence="2">The sequence shown here is derived from an EMBL/GenBank/DDBJ whole genome shotgun (WGS) entry which is preliminary data.</text>
</comment>
<feature type="region of interest" description="Disordered" evidence="1">
    <location>
        <begin position="1"/>
        <end position="70"/>
    </location>
</feature>
<sequence>MGAVSIFSTPQRSPHLLNQESSHLFQQSSDQAPTNDPCSEQPRTAAPLLSATPTAPFALNSPKTHAHRQK</sequence>
<dbReference type="AlphaFoldDB" id="A0A1J6IJV1"/>
<accession>A0A1J6IJV1</accession>
<evidence type="ECO:0000313" key="3">
    <source>
        <dbReference type="Proteomes" id="UP000187609"/>
    </source>
</evidence>
<reference evidence="2" key="1">
    <citation type="submission" date="2016-11" db="EMBL/GenBank/DDBJ databases">
        <title>The genome of Nicotiana attenuata.</title>
        <authorList>
            <person name="Xu S."/>
            <person name="Brockmoeller T."/>
            <person name="Gaquerel E."/>
            <person name="Navarro A."/>
            <person name="Kuhl H."/>
            <person name="Gase K."/>
            <person name="Ling Z."/>
            <person name="Zhou W."/>
            <person name="Kreitzer C."/>
            <person name="Stanke M."/>
            <person name="Tang H."/>
            <person name="Lyons E."/>
            <person name="Pandey P."/>
            <person name="Pandey S.P."/>
            <person name="Timmermann B."/>
            <person name="Baldwin I.T."/>
        </authorList>
    </citation>
    <scope>NUCLEOTIDE SEQUENCE [LARGE SCALE GENOMIC DNA]</scope>
    <source>
        <strain evidence="2">UT</strain>
    </source>
</reference>
<dbReference type="Proteomes" id="UP000187609">
    <property type="component" value="Unassembled WGS sequence"/>
</dbReference>
<feature type="compositionally biased region" description="Low complexity" evidence="1">
    <location>
        <begin position="44"/>
        <end position="59"/>
    </location>
</feature>
<gene>
    <name evidence="2" type="ORF">A4A49_00586</name>
</gene>
<organism evidence="2 3">
    <name type="scientific">Nicotiana attenuata</name>
    <name type="common">Coyote tobacco</name>
    <dbReference type="NCBI Taxonomy" id="49451"/>
    <lineage>
        <taxon>Eukaryota</taxon>
        <taxon>Viridiplantae</taxon>
        <taxon>Streptophyta</taxon>
        <taxon>Embryophyta</taxon>
        <taxon>Tracheophyta</taxon>
        <taxon>Spermatophyta</taxon>
        <taxon>Magnoliopsida</taxon>
        <taxon>eudicotyledons</taxon>
        <taxon>Gunneridae</taxon>
        <taxon>Pentapetalae</taxon>
        <taxon>asterids</taxon>
        <taxon>lamiids</taxon>
        <taxon>Solanales</taxon>
        <taxon>Solanaceae</taxon>
        <taxon>Nicotianoideae</taxon>
        <taxon>Nicotianeae</taxon>
        <taxon>Nicotiana</taxon>
    </lineage>
</organism>
<protein>
    <submittedName>
        <fullName evidence="2">Uncharacterized protein</fullName>
    </submittedName>
</protein>
<feature type="compositionally biased region" description="Polar residues" evidence="1">
    <location>
        <begin position="1"/>
        <end position="42"/>
    </location>
</feature>
<evidence type="ECO:0000256" key="1">
    <source>
        <dbReference type="SAM" id="MobiDB-lite"/>
    </source>
</evidence>
<name>A0A1J6IJV1_NICAT</name>
<keyword evidence="3" id="KW-1185">Reference proteome</keyword>
<evidence type="ECO:0000313" key="2">
    <source>
        <dbReference type="EMBL" id="OIT00808.1"/>
    </source>
</evidence>
<dbReference type="Gramene" id="OIT00808">
    <property type="protein sequence ID" value="OIT00808"/>
    <property type="gene ID" value="A4A49_00586"/>
</dbReference>
<dbReference type="EMBL" id="MJEQ01037189">
    <property type="protein sequence ID" value="OIT00808.1"/>
    <property type="molecule type" value="Genomic_DNA"/>
</dbReference>
<proteinExistence type="predicted"/>